<feature type="compositionally biased region" description="Basic and acidic residues" evidence="1">
    <location>
        <begin position="1"/>
        <end position="14"/>
    </location>
</feature>
<feature type="compositionally biased region" description="Basic and acidic residues" evidence="1">
    <location>
        <begin position="204"/>
        <end position="217"/>
    </location>
</feature>
<feature type="transmembrane region" description="Helical" evidence="2">
    <location>
        <begin position="92"/>
        <end position="113"/>
    </location>
</feature>
<accession>M0ANL0</accession>
<dbReference type="RefSeq" id="WP_006110000.1">
    <property type="nucleotide sequence ID" value="NZ_AOIO01000033.1"/>
</dbReference>
<dbReference type="OrthoDB" id="206264at2157"/>
<feature type="compositionally biased region" description="Basic and acidic residues" evidence="1">
    <location>
        <begin position="42"/>
        <end position="58"/>
    </location>
</feature>
<gene>
    <name evidence="3" type="ORF">C481_14753</name>
</gene>
<reference evidence="3 4" key="1">
    <citation type="journal article" date="2014" name="PLoS Genet.">
        <title>Phylogenetically driven sequencing of extremely halophilic archaea reveals strategies for static and dynamic osmo-response.</title>
        <authorList>
            <person name="Becker E.A."/>
            <person name="Seitzer P.M."/>
            <person name="Tritt A."/>
            <person name="Larsen D."/>
            <person name="Krusor M."/>
            <person name="Yao A.I."/>
            <person name="Wu D."/>
            <person name="Madern D."/>
            <person name="Eisen J.A."/>
            <person name="Darling A.E."/>
            <person name="Facciotti M.T."/>
        </authorList>
    </citation>
    <scope>NUCLEOTIDE SEQUENCE [LARGE SCALE GENOMIC DNA]</scope>
    <source>
        <strain evidence="3 4">DSM 12278</strain>
    </source>
</reference>
<dbReference type="EMBL" id="AOIO01000033">
    <property type="protein sequence ID" value="ELY99502.1"/>
    <property type="molecule type" value="Genomic_DNA"/>
</dbReference>
<evidence type="ECO:0000256" key="1">
    <source>
        <dbReference type="SAM" id="MobiDB-lite"/>
    </source>
</evidence>
<evidence type="ECO:0000313" key="3">
    <source>
        <dbReference type="EMBL" id="ELY99502.1"/>
    </source>
</evidence>
<evidence type="ECO:0000313" key="4">
    <source>
        <dbReference type="Proteomes" id="UP000011554"/>
    </source>
</evidence>
<name>M0ANL0_NATA1</name>
<feature type="region of interest" description="Disordered" evidence="1">
    <location>
        <begin position="184"/>
        <end position="226"/>
    </location>
</feature>
<evidence type="ECO:0000256" key="2">
    <source>
        <dbReference type="SAM" id="Phobius"/>
    </source>
</evidence>
<proteinExistence type="predicted"/>
<protein>
    <submittedName>
        <fullName evidence="3">Uncharacterized protein</fullName>
    </submittedName>
</protein>
<feature type="compositionally biased region" description="Low complexity" evidence="1">
    <location>
        <begin position="26"/>
        <end position="38"/>
    </location>
</feature>
<organism evidence="3 4">
    <name type="scientific">Natrialba asiatica (strain ATCC 700177 / DSM 12278 / JCM 9576 / FERM P-10747 / NBRC 102637 / 172P1)</name>
    <dbReference type="NCBI Taxonomy" id="29540"/>
    <lineage>
        <taxon>Archaea</taxon>
        <taxon>Methanobacteriati</taxon>
        <taxon>Methanobacteriota</taxon>
        <taxon>Stenosarchaea group</taxon>
        <taxon>Halobacteria</taxon>
        <taxon>Halobacteriales</taxon>
        <taxon>Natrialbaceae</taxon>
        <taxon>Natrialba</taxon>
    </lineage>
</organism>
<dbReference type="PATRIC" id="fig|29540.5.peg.2996"/>
<keyword evidence="2" id="KW-0812">Transmembrane</keyword>
<dbReference type="STRING" id="29540.C481_14753"/>
<keyword evidence="2" id="KW-0472">Membrane</keyword>
<dbReference type="AlphaFoldDB" id="M0ANL0"/>
<feature type="region of interest" description="Disordered" evidence="1">
    <location>
        <begin position="1"/>
        <end position="87"/>
    </location>
</feature>
<feature type="transmembrane region" description="Helical" evidence="2">
    <location>
        <begin position="149"/>
        <end position="176"/>
    </location>
</feature>
<dbReference type="Proteomes" id="UP000011554">
    <property type="component" value="Unassembled WGS sequence"/>
</dbReference>
<keyword evidence="2" id="KW-1133">Transmembrane helix</keyword>
<keyword evidence="4" id="KW-1185">Reference proteome</keyword>
<dbReference type="eggNOG" id="arCOG10142">
    <property type="taxonomic scope" value="Archaea"/>
</dbReference>
<sequence>MSDERPPDDHDDRAGGPTDPSDDSPADVPDTSSDADAPGDTESARESGESIRDARDEQADGGYAEESATEQRESEPEPETAESASGDRSDRIAFWISALIGLALAVGAVALVSGRGPFFESVLRVRPTVDGGGVGADWVLGNTEPVLDALIAIVHFADVVLGIFILLMLFIHWAAFRRLATQMRPPSGTRTQEPEPATAPDGGSGRDDRSGPSRDDGAAASGGDRA</sequence>
<comment type="caution">
    <text evidence="3">The sequence shown here is derived from an EMBL/GenBank/DDBJ whole genome shotgun (WGS) entry which is preliminary data.</text>
</comment>